<organism evidence="1 2">
    <name type="scientific">Oopsacas minuta</name>
    <dbReference type="NCBI Taxonomy" id="111878"/>
    <lineage>
        <taxon>Eukaryota</taxon>
        <taxon>Metazoa</taxon>
        <taxon>Porifera</taxon>
        <taxon>Hexactinellida</taxon>
        <taxon>Hexasterophora</taxon>
        <taxon>Lyssacinosida</taxon>
        <taxon>Leucopsacidae</taxon>
        <taxon>Oopsacas</taxon>
    </lineage>
</organism>
<sequence length="254" mass="28442">MKGKRGVVEGEIASPRGVAVDKGYGLIYIVDFFTKIVSIYTLEGDFLKSFGRGILHDPHGICLSEEFVFVTNRGTNSITKFLKSGHLVHDSKYANPGLQLSLLSSLCTHNKYVYVCNRAKHRIELFNCDLLFIKSFGQRRFHCPEDIKINNDVIFVVTQSEQTIYAFSTDLEFISTISLTGQNISIAFFFTIDLNSNFIFSDFHAGRLEVFSSSGEHIDSLGDNYLSFPGGISMDGNNRIVTVSQSDINSIQIY</sequence>
<reference evidence="1 2" key="1">
    <citation type="journal article" date="2023" name="BMC Biol.">
        <title>The compact genome of the sponge Oopsacas minuta (Hexactinellida) is lacking key metazoan core genes.</title>
        <authorList>
            <person name="Santini S."/>
            <person name="Schenkelaars Q."/>
            <person name="Jourda C."/>
            <person name="Duchesne M."/>
            <person name="Belahbib H."/>
            <person name="Rocher C."/>
            <person name="Selva M."/>
            <person name="Riesgo A."/>
            <person name="Vervoort M."/>
            <person name="Leys S.P."/>
            <person name="Kodjabachian L."/>
            <person name="Le Bivic A."/>
            <person name="Borchiellini C."/>
            <person name="Claverie J.M."/>
            <person name="Renard E."/>
        </authorList>
    </citation>
    <scope>NUCLEOTIDE SEQUENCE [LARGE SCALE GENOMIC DNA]</scope>
    <source>
        <strain evidence="1">SPO-2</strain>
    </source>
</reference>
<dbReference type="InterPro" id="IPR011042">
    <property type="entry name" value="6-blade_b-propeller_TolB-like"/>
</dbReference>
<gene>
    <name evidence="1" type="ORF">LOD99_2876</name>
</gene>
<name>A0AAV7JYK8_9METZ</name>
<dbReference type="PANTHER" id="PTHR24104">
    <property type="entry name" value="E3 UBIQUITIN-PROTEIN LIGASE NHLRC1-RELATED"/>
    <property type="match status" value="1"/>
</dbReference>
<dbReference type="EMBL" id="JAKMXF010000233">
    <property type="protein sequence ID" value="KAI6654029.1"/>
    <property type="molecule type" value="Genomic_DNA"/>
</dbReference>
<evidence type="ECO:0000313" key="1">
    <source>
        <dbReference type="EMBL" id="KAI6654029.1"/>
    </source>
</evidence>
<proteinExistence type="predicted"/>
<keyword evidence="2" id="KW-1185">Reference proteome</keyword>
<comment type="caution">
    <text evidence="1">The sequence shown here is derived from an EMBL/GenBank/DDBJ whole genome shotgun (WGS) entry which is preliminary data.</text>
</comment>
<dbReference type="PANTHER" id="PTHR24104:SF25">
    <property type="entry name" value="PROTEIN LIN-41"/>
    <property type="match status" value="1"/>
</dbReference>
<dbReference type="Gene3D" id="2.120.10.30">
    <property type="entry name" value="TolB, C-terminal domain"/>
    <property type="match status" value="2"/>
</dbReference>
<dbReference type="AlphaFoldDB" id="A0AAV7JYK8"/>
<dbReference type="Proteomes" id="UP001165289">
    <property type="component" value="Unassembled WGS sequence"/>
</dbReference>
<dbReference type="SUPFAM" id="SSF75011">
    <property type="entry name" value="3-carboxy-cis,cis-mucoante lactonizing enzyme"/>
    <property type="match status" value="1"/>
</dbReference>
<dbReference type="GO" id="GO:0008270">
    <property type="term" value="F:zinc ion binding"/>
    <property type="evidence" value="ECO:0007669"/>
    <property type="project" value="UniProtKB-KW"/>
</dbReference>
<accession>A0AAV7JYK8</accession>
<evidence type="ECO:0000313" key="2">
    <source>
        <dbReference type="Proteomes" id="UP001165289"/>
    </source>
</evidence>
<protein>
    <submittedName>
        <fullName evidence="1">Zinc finger and NHL repeat domain containing protein</fullName>
    </submittedName>
</protein>
<dbReference type="InterPro" id="IPR050952">
    <property type="entry name" value="TRIM-NHL_E3_ligases"/>
</dbReference>